<evidence type="ECO:0000256" key="1">
    <source>
        <dbReference type="SAM" id="MobiDB-lite"/>
    </source>
</evidence>
<sequence length="248" mass="27846">MGENNQWPWLHQVQPLLYWSNRAMESANNFPELLETCGMIYQSGSSSTATCASNTPTSITTCHSSPQHSDFEKVTYPDSLPTKHEKNLETISNEKPHIKQAKQVEPHNPTRSYNADLNCGLDAPVLSQQPGKQETRPSRDGLVRLRHPQKIASKRLDPNLSEVGKKAHNRNEKRYRDNINAKFEQLEDITKSCVIKTEDLNGIDGNSKKGRKPSRKALILQNACNCIAGLKADLLLLRKEVDKHGISV</sequence>
<accession>A0A5N6ZVX5</accession>
<dbReference type="InterPro" id="IPR036638">
    <property type="entry name" value="HLH_DNA-bd_sf"/>
</dbReference>
<dbReference type="EMBL" id="ML737726">
    <property type="protein sequence ID" value="KAE8361707.1"/>
    <property type="molecule type" value="Genomic_DNA"/>
</dbReference>
<dbReference type="OrthoDB" id="4517120at2759"/>
<protein>
    <recommendedName>
        <fullName evidence="2">BHLH domain-containing protein</fullName>
    </recommendedName>
</protein>
<reference evidence="3 4" key="1">
    <citation type="submission" date="2019-04" db="EMBL/GenBank/DDBJ databases">
        <title>Friends and foes A comparative genomics studyof 23 Aspergillus species from section Flavi.</title>
        <authorList>
            <consortium name="DOE Joint Genome Institute"/>
            <person name="Kjaerbolling I."/>
            <person name="Vesth T."/>
            <person name="Frisvad J.C."/>
            <person name="Nybo J.L."/>
            <person name="Theobald S."/>
            <person name="Kildgaard S."/>
            <person name="Isbrandt T."/>
            <person name="Kuo A."/>
            <person name="Sato A."/>
            <person name="Lyhne E.K."/>
            <person name="Kogle M.E."/>
            <person name="Wiebenga A."/>
            <person name="Kun R.S."/>
            <person name="Lubbers R.J."/>
            <person name="Makela M.R."/>
            <person name="Barry K."/>
            <person name="Chovatia M."/>
            <person name="Clum A."/>
            <person name="Daum C."/>
            <person name="Haridas S."/>
            <person name="He G."/>
            <person name="LaButti K."/>
            <person name="Lipzen A."/>
            <person name="Mondo S."/>
            <person name="Riley R."/>
            <person name="Salamov A."/>
            <person name="Simmons B.A."/>
            <person name="Magnuson J.K."/>
            <person name="Henrissat B."/>
            <person name="Mortensen U.H."/>
            <person name="Larsen T.O."/>
            <person name="Devries R.P."/>
            <person name="Grigoriev I.V."/>
            <person name="Machida M."/>
            <person name="Baker S.E."/>
            <person name="Andersen M.R."/>
        </authorList>
    </citation>
    <scope>NUCLEOTIDE SEQUENCE [LARGE SCALE GENOMIC DNA]</scope>
    <source>
        <strain evidence="3 4">CBS 763.97</strain>
    </source>
</reference>
<dbReference type="GO" id="GO:0046983">
    <property type="term" value="F:protein dimerization activity"/>
    <property type="evidence" value="ECO:0007669"/>
    <property type="project" value="InterPro"/>
</dbReference>
<dbReference type="Pfam" id="PF00010">
    <property type="entry name" value="HLH"/>
    <property type="match status" value="1"/>
</dbReference>
<feature type="compositionally biased region" description="Basic and acidic residues" evidence="1">
    <location>
        <begin position="133"/>
        <end position="142"/>
    </location>
</feature>
<dbReference type="InterPro" id="IPR011598">
    <property type="entry name" value="bHLH_dom"/>
</dbReference>
<name>A0A5N6ZVX5_9EURO</name>
<proteinExistence type="predicted"/>
<dbReference type="Proteomes" id="UP000326268">
    <property type="component" value="Unassembled WGS sequence"/>
</dbReference>
<dbReference type="SUPFAM" id="SSF47459">
    <property type="entry name" value="HLH, helix-loop-helix DNA-binding domain"/>
    <property type="match status" value="1"/>
</dbReference>
<dbReference type="RefSeq" id="XP_031924788.1">
    <property type="nucleotide sequence ID" value="XM_032067925.1"/>
</dbReference>
<dbReference type="PROSITE" id="PS50888">
    <property type="entry name" value="BHLH"/>
    <property type="match status" value="1"/>
</dbReference>
<evidence type="ECO:0000313" key="3">
    <source>
        <dbReference type="EMBL" id="KAE8361707.1"/>
    </source>
</evidence>
<gene>
    <name evidence="3" type="ORF">BDV27DRAFT_132644</name>
</gene>
<evidence type="ECO:0000259" key="2">
    <source>
        <dbReference type="PROSITE" id="PS50888"/>
    </source>
</evidence>
<feature type="domain" description="BHLH" evidence="2">
    <location>
        <begin position="163"/>
        <end position="230"/>
    </location>
</feature>
<feature type="region of interest" description="Disordered" evidence="1">
    <location>
        <begin position="121"/>
        <end position="142"/>
    </location>
</feature>
<keyword evidence="4" id="KW-1185">Reference proteome</keyword>
<dbReference type="GeneID" id="43652371"/>
<organism evidence="3 4">
    <name type="scientific">Aspergillus caelatus</name>
    <dbReference type="NCBI Taxonomy" id="61420"/>
    <lineage>
        <taxon>Eukaryota</taxon>
        <taxon>Fungi</taxon>
        <taxon>Dikarya</taxon>
        <taxon>Ascomycota</taxon>
        <taxon>Pezizomycotina</taxon>
        <taxon>Eurotiomycetes</taxon>
        <taxon>Eurotiomycetidae</taxon>
        <taxon>Eurotiales</taxon>
        <taxon>Aspergillaceae</taxon>
        <taxon>Aspergillus</taxon>
        <taxon>Aspergillus subgen. Circumdati</taxon>
    </lineage>
</organism>
<dbReference type="Gene3D" id="4.10.280.10">
    <property type="entry name" value="Helix-loop-helix DNA-binding domain"/>
    <property type="match status" value="1"/>
</dbReference>
<evidence type="ECO:0000313" key="4">
    <source>
        <dbReference type="Proteomes" id="UP000326268"/>
    </source>
</evidence>
<dbReference type="AlphaFoldDB" id="A0A5N6ZVX5"/>